<organism evidence="2 3">
    <name type="scientific">Fasciola gigantica</name>
    <name type="common">Giant liver fluke</name>
    <dbReference type="NCBI Taxonomy" id="46835"/>
    <lineage>
        <taxon>Eukaryota</taxon>
        <taxon>Metazoa</taxon>
        <taxon>Spiralia</taxon>
        <taxon>Lophotrochozoa</taxon>
        <taxon>Platyhelminthes</taxon>
        <taxon>Trematoda</taxon>
        <taxon>Digenea</taxon>
        <taxon>Plagiorchiida</taxon>
        <taxon>Echinostomata</taxon>
        <taxon>Echinostomatoidea</taxon>
        <taxon>Fasciolidae</taxon>
        <taxon>Fasciola</taxon>
    </lineage>
</organism>
<evidence type="ECO:0000313" key="3">
    <source>
        <dbReference type="Proteomes" id="UP000316759"/>
    </source>
</evidence>
<feature type="compositionally biased region" description="Basic and acidic residues" evidence="1">
    <location>
        <begin position="10"/>
        <end position="19"/>
    </location>
</feature>
<reference evidence="2 3" key="1">
    <citation type="submission" date="2019-04" db="EMBL/GenBank/DDBJ databases">
        <title>Annotation for the trematode Fasciola gigantica.</title>
        <authorList>
            <person name="Choi Y.-J."/>
        </authorList>
    </citation>
    <scope>NUCLEOTIDE SEQUENCE [LARGE SCALE GENOMIC DNA]</scope>
    <source>
        <strain evidence="2">Uganda_cow_1</strain>
    </source>
</reference>
<dbReference type="Proteomes" id="UP000316759">
    <property type="component" value="Unassembled WGS sequence"/>
</dbReference>
<gene>
    <name evidence="2" type="ORF">FGIG_06492</name>
</gene>
<name>A0A504YT40_FASGI</name>
<comment type="caution">
    <text evidence="2">The sequence shown here is derived from an EMBL/GenBank/DDBJ whole genome shotgun (WGS) entry which is preliminary data.</text>
</comment>
<dbReference type="EMBL" id="SUNJ01008551">
    <property type="protein sequence ID" value="TPP61147.1"/>
    <property type="molecule type" value="Genomic_DNA"/>
</dbReference>
<keyword evidence="3" id="KW-1185">Reference proteome</keyword>
<proteinExistence type="predicted"/>
<evidence type="ECO:0000256" key="1">
    <source>
        <dbReference type="SAM" id="MobiDB-lite"/>
    </source>
</evidence>
<evidence type="ECO:0000313" key="2">
    <source>
        <dbReference type="EMBL" id="TPP61147.1"/>
    </source>
</evidence>
<accession>A0A504YT40</accession>
<protein>
    <submittedName>
        <fullName evidence="2">Uncharacterized protein</fullName>
    </submittedName>
</protein>
<dbReference type="AlphaFoldDB" id="A0A504YT40"/>
<feature type="region of interest" description="Disordered" evidence="1">
    <location>
        <begin position="1"/>
        <end position="23"/>
    </location>
</feature>
<sequence>TSHLSNAPSSEKRNTEVKKAVPSVQPISPSLINGISSISSGGFVPEDVTTLTLLLQAALSGTGQSRKQTNYLKPTEVSMNEIMLDQKHRTCNIHGKW</sequence>
<feature type="non-terminal residue" evidence="2">
    <location>
        <position position="1"/>
    </location>
</feature>